<evidence type="ECO:0000313" key="10">
    <source>
        <dbReference type="Proteomes" id="UP000277094"/>
    </source>
</evidence>
<gene>
    <name evidence="9" type="ORF">EFL95_05270</name>
</gene>
<dbReference type="InterPro" id="IPR005467">
    <property type="entry name" value="His_kinase_dom"/>
</dbReference>
<evidence type="ECO:0000256" key="5">
    <source>
        <dbReference type="ARBA" id="ARBA00022679"/>
    </source>
</evidence>
<dbReference type="Gene3D" id="1.10.287.130">
    <property type="match status" value="1"/>
</dbReference>
<dbReference type="EC" id="2.7.13.3" evidence="3"/>
<dbReference type="SUPFAM" id="SSF47384">
    <property type="entry name" value="Homodimeric domain of signal transducing histidine kinase"/>
    <property type="match status" value="1"/>
</dbReference>
<evidence type="ECO:0000256" key="7">
    <source>
        <dbReference type="ARBA" id="ARBA00023012"/>
    </source>
</evidence>
<keyword evidence="5" id="KW-0808">Transferase</keyword>
<protein>
    <recommendedName>
        <fullName evidence="3">histidine kinase</fullName>
        <ecNumber evidence="3">2.7.13.3</ecNumber>
    </recommendedName>
</protein>
<dbReference type="SMART" id="SM00388">
    <property type="entry name" value="HisKA"/>
    <property type="match status" value="1"/>
</dbReference>
<evidence type="ECO:0000256" key="1">
    <source>
        <dbReference type="ARBA" id="ARBA00000085"/>
    </source>
</evidence>
<dbReference type="InterPro" id="IPR004358">
    <property type="entry name" value="Sig_transdc_His_kin-like_C"/>
</dbReference>
<dbReference type="InterPro" id="IPR029016">
    <property type="entry name" value="GAF-like_dom_sf"/>
</dbReference>
<dbReference type="SMART" id="SM00387">
    <property type="entry name" value="HATPase_c"/>
    <property type="match status" value="1"/>
</dbReference>
<comment type="subcellular location">
    <subcellularLocation>
        <location evidence="2">Cell membrane</location>
    </subcellularLocation>
</comment>
<name>A0A3N0DSA1_9ACTN</name>
<dbReference type="InterPro" id="IPR050736">
    <property type="entry name" value="Sensor_HK_Regulatory"/>
</dbReference>
<dbReference type="SUPFAM" id="SSF55874">
    <property type="entry name" value="ATPase domain of HSP90 chaperone/DNA topoisomerase II/histidine kinase"/>
    <property type="match status" value="1"/>
</dbReference>
<dbReference type="GO" id="GO:0000155">
    <property type="term" value="F:phosphorelay sensor kinase activity"/>
    <property type="evidence" value="ECO:0007669"/>
    <property type="project" value="InterPro"/>
</dbReference>
<keyword evidence="4" id="KW-0597">Phosphoprotein</keyword>
<evidence type="ECO:0000259" key="8">
    <source>
        <dbReference type="PROSITE" id="PS50109"/>
    </source>
</evidence>
<dbReference type="CDD" id="cd00082">
    <property type="entry name" value="HisKA"/>
    <property type="match status" value="1"/>
</dbReference>
<dbReference type="PANTHER" id="PTHR43711">
    <property type="entry name" value="TWO-COMPONENT HISTIDINE KINASE"/>
    <property type="match status" value="1"/>
</dbReference>
<dbReference type="InterPro" id="IPR036890">
    <property type="entry name" value="HATPase_C_sf"/>
</dbReference>
<dbReference type="SUPFAM" id="SSF55781">
    <property type="entry name" value="GAF domain-like"/>
    <property type="match status" value="1"/>
</dbReference>
<dbReference type="Gene3D" id="3.30.565.10">
    <property type="entry name" value="Histidine kinase-like ATPase, C-terminal domain"/>
    <property type="match status" value="1"/>
</dbReference>
<dbReference type="InterPro" id="IPR036097">
    <property type="entry name" value="HisK_dim/P_sf"/>
</dbReference>
<evidence type="ECO:0000256" key="4">
    <source>
        <dbReference type="ARBA" id="ARBA00022553"/>
    </source>
</evidence>
<feature type="domain" description="Histidine kinase" evidence="8">
    <location>
        <begin position="181"/>
        <end position="390"/>
    </location>
</feature>
<sequence>MTMSIADAQLEEYGVLEEPGGRDLQALVDIAATICNVPTAAINLISTGHQHQVATSGFDPSVCLRSDSMCAAVLDDSRTVIAEDASKDPRFADNPFVTGVIGDVRFYASAPLDTPSGVRIGRLCVFDEVPRPLDEDQAEVLHVLAERVVDVLELRLRSRQLEEARDELHRSNELLSMFASQVSHDLRTPLTAVLANAELLAGEPVVQADREIEQLVTATVAAGHRMATLIETILGYARVGAALERTDVSLTALVEHAISDLGPALRDRGAELVFEDLPTVLADEQQLYAVLLNLISNAVKFTPAGTKPRVVVAASRGGQTWRISVTDNGRGIPANQRDGLFELYARGDSTVDGTGIGLATARRAVEAHGGEIGIDDADGGGTTVWFTLPA</sequence>
<keyword evidence="10" id="KW-1185">Reference proteome</keyword>
<dbReference type="PROSITE" id="PS50109">
    <property type="entry name" value="HIS_KIN"/>
    <property type="match status" value="1"/>
</dbReference>
<dbReference type="EMBL" id="RJSG01000002">
    <property type="protein sequence ID" value="RNL78507.1"/>
    <property type="molecule type" value="Genomic_DNA"/>
</dbReference>
<comment type="catalytic activity">
    <reaction evidence="1">
        <text>ATP + protein L-histidine = ADP + protein N-phospho-L-histidine.</text>
        <dbReference type="EC" id="2.7.13.3"/>
    </reaction>
</comment>
<keyword evidence="6 9" id="KW-0418">Kinase</keyword>
<dbReference type="Gene3D" id="3.30.450.40">
    <property type="match status" value="1"/>
</dbReference>
<dbReference type="PRINTS" id="PR00344">
    <property type="entry name" value="BCTRLSENSOR"/>
</dbReference>
<dbReference type="InterPro" id="IPR003661">
    <property type="entry name" value="HisK_dim/P_dom"/>
</dbReference>
<evidence type="ECO:0000313" key="9">
    <source>
        <dbReference type="EMBL" id="RNL78507.1"/>
    </source>
</evidence>
<reference evidence="9 10" key="1">
    <citation type="submission" date="2018-11" db="EMBL/GenBank/DDBJ databases">
        <authorList>
            <person name="Li F."/>
        </authorList>
    </citation>
    <scope>NUCLEOTIDE SEQUENCE [LARGE SCALE GENOMIC DNA]</scope>
    <source>
        <strain evidence="9 10">KIS18-7</strain>
    </source>
</reference>
<proteinExistence type="predicted"/>
<keyword evidence="7" id="KW-0902">Two-component regulatory system</keyword>
<comment type="caution">
    <text evidence="9">The sequence shown here is derived from an EMBL/GenBank/DDBJ whole genome shotgun (WGS) entry which is preliminary data.</text>
</comment>
<dbReference type="Pfam" id="PF00512">
    <property type="entry name" value="HisKA"/>
    <property type="match status" value="1"/>
</dbReference>
<dbReference type="Pfam" id="PF02518">
    <property type="entry name" value="HATPase_c"/>
    <property type="match status" value="1"/>
</dbReference>
<dbReference type="InterPro" id="IPR003594">
    <property type="entry name" value="HATPase_dom"/>
</dbReference>
<dbReference type="AlphaFoldDB" id="A0A3N0DSA1"/>
<dbReference type="Proteomes" id="UP000277094">
    <property type="component" value="Unassembled WGS sequence"/>
</dbReference>
<accession>A0A3N0DSA1</accession>
<dbReference type="PANTHER" id="PTHR43711:SF1">
    <property type="entry name" value="HISTIDINE KINASE 1"/>
    <property type="match status" value="1"/>
</dbReference>
<organism evidence="9 10">
    <name type="scientific">Nocardioides marmorisolisilvae</name>
    <dbReference type="NCBI Taxonomy" id="1542737"/>
    <lineage>
        <taxon>Bacteria</taxon>
        <taxon>Bacillati</taxon>
        <taxon>Actinomycetota</taxon>
        <taxon>Actinomycetes</taxon>
        <taxon>Propionibacteriales</taxon>
        <taxon>Nocardioidaceae</taxon>
        <taxon>Nocardioides</taxon>
    </lineage>
</organism>
<evidence type="ECO:0000256" key="3">
    <source>
        <dbReference type="ARBA" id="ARBA00012438"/>
    </source>
</evidence>
<dbReference type="GO" id="GO:0005886">
    <property type="term" value="C:plasma membrane"/>
    <property type="evidence" value="ECO:0007669"/>
    <property type="project" value="UniProtKB-SubCell"/>
</dbReference>
<evidence type="ECO:0000256" key="2">
    <source>
        <dbReference type="ARBA" id="ARBA00004236"/>
    </source>
</evidence>
<dbReference type="OrthoDB" id="9808408at2"/>
<evidence type="ECO:0000256" key="6">
    <source>
        <dbReference type="ARBA" id="ARBA00022777"/>
    </source>
</evidence>